<dbReference type="InterPro" id="IPR000086">
    <property type="entry name" value="NUDIX_hydrolase_dom"/>
</dbReference>
<dbReference type="VEuPathDB" id="CryptoDB:Vbra_10653"/>
<dbReference type="OrthoDB" id="2011998at2759"/>
<proteinExistence type="predicted"/>
<evidence type="ECO:0000256" key="2">
    <source>
        <dbReference type="ARBA" id="ARBA00022723"/>
    </source>
</evidence>
<keyword evidence="2" id="KW-0479">Metal-binding</keyword>
<dbReference type="GO" id="GO:0046872">
    <property type="term" value="F:metal ion binding"/>
    <property type="evidence" value="ECO:0007669"/>
    <property type="project" value="UniProtKB-KW"/>
</dbReference>
<organism evidence="7 8">
    <name type="scientific">Vitrella brassicaformis (strain CCMP3155)</name>
    <dbReference type="NCBI Taxonomy" id="1169540"/>
    <lineage>
        <taxon>Eukaryota</taxon>
        <taxon>Sar</taxon>
        <taxon>Alveolata</taxon>
        <taxon>Colpodellida</taxon>
        <taxon>Vitrellaceae</taxon>
        <taxon>Vitrella</taxon>
    </lineage>
</organism>
<dbReference type="GO" id="GO:0016462">
    <property type="term" value="F:pyrophosphatase activity"/>
    <property type="evidence" value="ECO:0007669"/>
    <property type="project" value="InterPro"/>
</dbReference>
<evidence type="ECO:0000256" key="5">
    <source>
        <dbReference type="SAM" id="MobiDB-lite"/>
    </source>
</evidence>
<evidence type="ECO:0000313" key="8">
    <source>
        <dbReference type="Proteomes" id="UP000041254"/>
    </source>
</evidence>
<comment type="cofactor">
    <cofactor evidence="1">
        <name>Mg(2+)</name>
        <dbReference type="ChEBI" id="CHEBI:18420"/>
    </cofactor>
</comment>
<feature type="compositionally biased region" description="Basic and acidic residues" evidence="5">
    <location>
        <begin position="56"/>
        <end position="71"/>
    </location>
</feature>
<feature type="compositionally biased region" description="Gly residues" evidence="5">
    <location>
        <begin position="191"/>
        <end position="210"/>
    </location>
</feature>
<feature type="compositionally biased region" description="Polar residues" evidence="5">
    <location>
        <begin position="20"/>
        <end position="40"/>
    </location>
</feature>
<dbReference type="Gene3D" id="3.90.79.10">
    <property type="entry name" value="Nucleoside Triphosphate Pyrophosphohydrolase"/>
    <property type="match status" value="1"/>
</dbReference>
<dbReference type="PROSITE" id="PS51462">
    <property type="entry name" value="NUDIX"/>
    <property type="match status" value="1"/>
</dbReference>
<keyword evidence="3" id="KW-0378">Hydrolase</keyword>
<feature type="compositionally biased region" description="Low complexity" evidence="5">
    <location>
        <begin position="41"/>
        <end position="53"/>
    </location>
</feature>
<accession>A0A0G4H5E9</accession>
<evidence type="ECO:0000256" key="4">
    <source>
        <dbReference type="ARBA" id="ARBA00022842"/>
    </source>
</evidence>
<keyword evidence="4" id="KW-0460">Magnesium</keyword>
<dbReference type="CDD" id="cd04666">
    <property type="entry name" value="NUDIX_DIPP2_like_Nudt4"/>
    <property type="match status" value="1"/>
</dbReference>
<feature type="compositionally biased region" description="Basic and acidic residues" evidence="5">
    <location>
        <begin position="1"/>
        <end position="11"/>
    </location>
</feature>
<dbReference type="PANTHER" id="PTHR12629:SF0">
    <property type="entry name" value="DIPHOSPHOINOSITOL-POLYPHOSPHATE DIPHOSPHATASE"/>
    <property type="match status" value="1"/>
</dbReference>
<dbReference type="STRING" id="1169540.A0A0G4H5E9"/>
<dbReference type="Pfam" id="PF00293">
    <property type="entry name" value="NUDIX"/>
    <property type="match status" value="1"/>
</dbReference>
<reference evidence="7 8" key="1">
    <citation type="submission" date="2014-11" db="EMBL/GenBank/DDBJ databases">
        <authorList>
            <person name="Zhu J."/>
            <person name="Qi W."/>
            <person name="Song R."/>
        </authorList>
    </citation>
    <scope>NUCLEOTIDE SEQUENCE [LARGE SCALE GENOMIC DNA]</scope>
</reference>
<dbReference type="SUPFAM" id="SSF55811">
    <property type="entry name" value="Nudix"/>
    <property type="match status" value="1"/>
</dbReference>
<dbReference type="PANTHER" id="PTHR12629">
    <property type="entry name" value="DIPHOSPHOINOSITOL POLYPHOSPHATE PHOSPHOHYDROLASE"/>
    <property type="match status" value="1"/>
</dbReference>
<dbReference type="EMBL" id="CDMY01001019">
    <property type="protein sequence ID" value="CEM39015.1"/>
    <property type="molecule type" value="Genomic_DNA"/>
</dbReference>
<dbReference type="GO" id="GO:0005737">
    <property type="term" value="C:cytoplasm"/>
    <property type="evidence" value="ECO:0007669"/>
    <property type="project" value="TreeGrafter"/>
</dbReference>
<evidence type="ECO:0000259" key="6">
    <source>
        <dbReference type="PROSITE" id="PS51462"/>
    </source>
</evidence>
<dbReference type="AlphaFoldDB" id="A0A0G4H5E9"/>
<keyword evidence="8" id="KW-1185">Reference proteome</keyword>
<feature type="region of interest" description="Disordered" evidence="5">
    <location>
        <begin position="1"/>
        <end position="210"/>
    </location>
</feature>
<name>A0A0G4H5E9_VITBC</name>
<dbReference type="Proteomes" id="UP000041254">
    <property type="component" value="Unassembled WGS sequence"/>
</dbReference>
<feature type="compositionally biased region" description="Pro residues" evidence="5">
    <location>
        <begin position="77"/>
        <end position="89"/>
    </location>
</feature>
<gene>
    <name evidence="7" type="ORF">Vbra_10653</name>
</gene>
<evidence type="ECO:0000256" key="1">
    <source>
        <dbReference type="ARBA" id="ARBA00001946"/>
    </source>
</evidence>
<feature type="compositionally biased region" description="Basic and acidic residues" evidence="5">
    <location>
        <begin position="149"/>
        <end position="162"/>
    </location>
</feature>
<protein>
    <recommendedName>
        <fullName evidence="6">Nudix hydrolase domain-containing protein</fullName>
    </recommendedName>
</protein>
<sequence length="358" mass="38458">MKQRSRERPPDEDSVYPGVASNTAANLSQVHNHKSGGTQPSSSETGTSTDSSTANKDGRDCESDEPCDRDGVLVAPLPIPPPSPSPSPNSGPSQHSGSLSVMQQPHHPWPSSLLMHPGESVKSSRPPPSNASTGSSSDGLSTSTACCQDHPRHSRERDEPKKRGGAIIFAKPGATDRRQGAAAVTSDHSRGGGGGESDQQGGGSGVQDGEGGSMCGVRILLVTNKKKDLWILPSGTFEDRDVTMENCAVREIYEEAGVRCCVLADLGEYTASDNRSVTTYFLVRCEEELAEWPEMDQRDRMWVEVSEACEHLKRDVDLRAFEHARKIYQSLPLRSDVPCHPGPPCSPAQRKTTTCPSS</sequence>
<feature type="compositionally biased region" description="Low complexity" evidence="5">
    <location>
        <begin position="130"/>
        <end position="144"/>
    </location>
</feature>
<evidence type="ECO:0000313" key="7">
    <source>
        <dbReference type="EMBL" id="CEM39015.1"/>
    </source>
</evidence>
<dbReference type="InParanoid" id="A0A0G4H5E9"/>
<feature type="domain" description="Nudix hydrolase" evidence="6">
    <location>
        <begin position="197"/>
        <end position="331"/>
    </location>
</feature>
<evidence type="ECO:0000256" key="3">
    <source>
        <dbReference type="ARBA" id="ARBA00022801"/>
    </source>
</evidence>
<dbReference type="InterPro" id="IPR015797">
    <property type="entry name" value="NUDIX_hydrolase-like_dom_sf"/>
</dbReference>
<dbReference type="GO" id="GO:0005634">
    <property type="term" value="C:nucleus"/>
    <property type="evidence" value="ECO:0007669"/>
    <property type="project" value="TreeGrafter"/>
</dbReference>
<dbReference type="InterPro" id="IPR047198">
    <property type="entry name" value="DDP-like_NUDIX"/>
</dbReference>